<dbReference type="InterPro" id="IPR000669">
    <property type="entry name" value="Mannitol_DH"/>
</dbReference>
<dbReference type="EMBL" id="WSRQ01000004">
    <property type="protein sequence ID" value="MVX62760.1"/>
    <property type="molecule type" value="Genomic_DNA"/>
</dbReference>
<dbReference type="PROSITE" id="PS00974">
    <property type="entry name" value="MANNITOL_DHGENASE"/>
    <property type="match status" value="1"/>
</dbReference>
<comment type="caution">
    <text evidence="11">The sequence shown here is derived from an EMBL/GenBank/DDBJ whole genome shotgun (WGS) entry which is preliminary data.</text>
</comment>
<dbReference type="GO" id="GO:0005829">
    <property type="term" value="C:cytosol"/>
    <property type="evidence" value="ECO:0007669"/>
    <property type="project" value="TreeGrafter"/>
</dbReference>
<dbReference type="Pfam" id="PF00465">
    <property type="entry name" value="Fe-ADH"/>
    <property type="match status" value="1"/>
</dbReference>
<evidence type="ECO:0000313" key="11">
    <source>
        <dbReference type="EMBL" id="MVX62760.1"/>
    </source>
</evidence>
<keyword evidence="4 7" id="KW-0560">Oxidoreductase</keyword>
<dbReference type="InterPro" id="IPR044731">
    <property type="entry name" value="BDH-like"/>
</dbReference>
<evidence type="ECO:0000256" key="2">
    <source>
        <dbReference type="ARBA" id="ARBA00012939"/>
    </source>
</evidence>
<proteinExistence type="inferred from homology"/>
<comment type="similarity">
    <text evidence="1 7">Belongs to the mannitol dehydrogenase family.</text>
</comment>
<dbReference type="SUPFAM" id="SSF51735">
    <property type="entry name" value="NAD(P)-binding Rossmann-fold domains"/>
    <property type="match status" value="1"/>
</dbReference>
<dbReference type="InterPro" id="IPR034789">
    <property type="entry name" value="AAD_C"/>
</dbReference>
<dbReference type="PANTHER" id="PTHR43633">
    <property type="entry name" value="ALCOHOL DEHYDROGENASE YQHD"/>
    <property type="match status" value="1"/>
</dbReference>
<dbReference type="InterPro" id="IPR013328">
    <property type="entry name" value="6PGD_dom2"/>
</dbReference>
<evidence type="ECO:0000259" key="10">
    <source>
        <dbReference type="Pfam" id="PF08125"/>
    </source>
</evidence>
<keyword evidence="5 7" id="KW-0520">NAD</keyword>
<sequence>MALEELKDMEKKKAFIVTDKILYDLGILENVTKVLEKIGVDYRIFYDVQPDPTLESARKGAKEMLNFEPDTIIAVGGGSPMDAAKIMWVLYEQPDVAFEDLAMIFMDIRKRIYNMPKIGKKASFVAVPTSAGTGSEVTPFAVITDEKTGVKYPLADYQLTPNMAIIDAELMMNMPRGLTASSGIDALVHAIEAYVSVLASDYSNGLALEAARLIFKYLPLAYTEGTMNVKAREKMAHASTIAGMAFANAFLGVCHSMAHKLGAEHHVPHGTANAILINEVIKFNSVEDPRKQTAFPQYKYPSAKSRYAKMADYLQLGGETDDEKIEALIKAIDELKMKLNFGAGNIGRGFIGALLSKAGYHVIFADVNKEVIDKINEDKKYTIHVMDVECEEVVVENISGVISINDEVLEEIKESDIITTAVGLVVLPRIAPTIAKGIQLRKEAGIKTPLNIIACENAIKASSQLKAEVEKCLNEEEKAYLEEFVGFPDCSVDRIVPPVKSENILDVVVEKFYEWNVEEKAFKGEIPAIEGMNLADNLMAYIERKLFTLNTGHAITAYIGNLKGYSTIDESIADEKIYNVVKNAMKESGMGLVEKHKLDQEAHFKYIDKIIGRFKNPYLKDDVSRVGREPLRKLSDSDRLIKPLMTAKGFDLDVDNLLLGVGAALHYKNEEDAQSVKLQELIKEKGIKGAVAEVANISDDELLERIEKAYEDVLAI</sequence>
<dbReference type="InterPro" id="IPR036291">
    <property type="entry name" value="NAD(P)-bd_dom_sf"/>
</dbReference>
<evidence type="ECO:0000313" key="12">
    <source>
        <dbReference type="Proteomes" id="UP000656077"/>
    </source>
</evidence>
<dbReference type="GO" id="GO:0008926">
    <property type="term" value="F:mannitol-1-phosphate 5-dehydrogenase activity"/>
    <property type="evidence" value="ECO:0007669"/>
    <property type="project" value="UniProtKB-UniRule"/>
</dbReference>
<evidence type="ECO:0000256" key="4">
    <source>
        <dbReference type="ARBA" id="ARBA00023002"/>
    </source>
</evidence>
<dbReference type="NCBIfam" id="NF002647">
    <property type="entry name" value="PRK02318.1-3"/>
    <property type="match status" value="1"/>
</dbReference>
<dbReference type="FunFam" id="1.20.1090.10:FF:000001">
    <property type="entry name" value="Aldehyde-alcohol dehydrogenase"/>
    <property type="match status" value="1"/>
</dbReference>
<dbReference type="EC" id="1.1.1.17" evidence="2 7"/>
<dbReference type="PROSITE" id="PS00913">
    <property type="entry name" value="ADH_IRON_1"/>
    <property type="match status" value="1"/>
</dbReference>
<evidence type="ECO:0000256" key="7">
    <source>
        <dbReference type="HAMAP-Rule" id="MF_00196"/>
    </source>
</evidence>
<dbReference type="InterPro" id="IPR023027">
    <property type="entry name" value="Mannitol_DH_CS"/>
</dbReference>
<dbReference type="NCBIfam" id="NF002650">
    <property type="entry name" value="PRK02318.2-2"/>
    <property type="match status" value="1"/>
</dbReference>
<evidence type="ECO:0000256" key="6">
    <source>
        <dbReference type="ARBA" id="ARBA00048615"/>
    </source>
</evidence>
<dbReference type="PROSITE" id="PS00060">
    <property type="entry name" value="ADH_IRON_2"/>
    <property type="match status" value="1"/>
</dbReference>
<dbReference type="Pfam" id="PF01232">
    <property type="entry name" value="Mannitol_dh"/>
    <property type="match status" value="1"/>
</dbReference>
<dbReference type="InterPro" id="IPR023028">
    <property type="entry name" value="Mannitol_1_phos_5_DH"/>
</dbReference>
<dbReference type="NCBIfam" id="NF002646">
    <property type="entry name" value="PRK02318.1-2"/>
    <property type="match status" value="1"/>
</dbReference>
<dbReference type="InterPro" id="IPR018211">
    <property type="entry name" value="ADH_Fe_CS"/>
</dbReference>
<reference evidence="11" key="1">
    <citation type="submission" date="2019-12" db="EMBL/GenBank/DDBJ databases">
        <title>Microbes associate with the intestines of laboratory mice.</title>
        <authorList>
            <person name="Navarre W."/>
            <person name="Wong E."/>
        </authorList>
    </citation>
    <scope>NUCLEOTIDE SEQUENCE</scope>
    <source>
        <strain evidence="11">NM79_F5</strain>
    </source>
</reference>
<feature type="domain" description="Mannitol dehydrogenase N-terminal" evidence="9">
    <location>
        <begin position="339"/>
        <end position="531"/>
    </location>
</feature>
<dbReference type="SUPFAM" id="SSF56796">
    <property type="entry name" value="Dehydroquinate synthase-like"/>
    <property type="match status" value="1"/>
</dbReference>
<dbReference type="HAMAP" id="MF_00196">
    <property type="entry name" value="Mannitol_dehydrog"/>
    <property type="match status" value="1"/>
</dbReference>
<dbReference type="FunFam" id="3.40.50.1970:FF:000002">
    <property type="entry name" value="Aldehyde-alcohol dehydrogenase"/>
    <property type="match status" value="1"/>
</dbReference>
<dbReference type="PRINTS" id="PR00084">
    <property type="entry name" value="MTLDHDRGNASE"/>
</dbReference>
<dbReference type="Gene3D" id="1.10.1040.10">
    <property type="entry name" value="N-(1-d-carboxylethyl)-l-norvaline Dehydrogenase, domain 2"/>
    <property type="match status" value="1"/>
</dbReference>
<evidence type="ECO:0000256" key="1">
    <source>
        <dbReference type="ARBA" id="ARBA00006541"/>
    </source>
</evidence>
<dbReference type="GO" id="GO:0019594">
    <property type="term" value="P:mannitol metabolic process"/>
    <property type="evidence" value="ECO:0007669"/>
    <property type="project" value="InterPro"/>
</dbReference>
<dbReference type="InterPro" id="IPR013131">
    <property type="entry name" value="Mannitol_DH_N"/>
</dbReference>
<dbReference type="GO" id="GO:0046872">
    <property type="term" value="F:metal ion binding"/>
    <property type="evidence" value="ECO:0007669"/>
    <property type="project" value="InterPro"/>
</dbReference>
<dbReference type="InterPro" id="IPR013118">
    <property type="entry name" value="Mannitol_DH_C"/>
</dbReference>
<dbReference type="InterPro" id="IPR008927">
    <property type="entry name" value="6-PGluconate_DH-like_C_sf"/>
</dbReference>
<evidence type="ECO:0000259" key="8">
    <source>
        <dbReference type="Pfam" id="PF00465"/>
    </source>
</evidence>
<dbReference type="GO" id="GO:0008106">
    <property type="term" value="F:alcohol dehydrogenase (NADP+) activity"/>
    <property type="evidence" value="ECO:0007669"/>
    <property type="project" value="TreeGrafter"/>
</dbReference>
<dbReference type="InterPro" id="IPR001670">
    <property type="entry name" value="ADH_Fe/GldA"/>
</dbReference>
<gene>
    <name evidence="7" type="primary">mtlD</name>
    <name evidence="11" type="ORF">GKZ28_03475</name>
</gene>
<feature type="binding site" evidence="7">
    <location>
        <begin position="338"/>
        <end position="349"/>
    </location>
    <ligand>
        <name>NAD(+)</name>
        <dbReference type="ChEBI" id="CHEBI:57540"/>
    </ligand>
</feature>
<dbReference type="Gene3D" id="3.40.50.720">
    <property type="entry name" value="NAD(P)-binding Rossmann-like Domain"/>
    <property type="match status" value="1"/>
</dbReference>
<evidence type="ECO:0000259" key="9">
    <source>
        <dbReference type="Pfam" id="PF01232"/>
    </source>
</evidence>
<feature type="domain" description="Alcohol dehydrogenase iron-type/glycerol dehydrogenase GldA" evidence="8">
    <location>
        <begin position="4"/>
        <end position="167"/>
    </location>
</feature>
<protein>
    <recommendedName>
        <fullName evidence="3 7">Mannitol-1-phosphate 5-dehydrogenase</fullName>
        <ecNumber evidence="2 7">1.1.1.17</ecNumber>
    </recommendedName>
</protein>
<dbReference type="CDD" id="cd08178">
    <property type="entry name" value="AAD_C"/>
    <property type="match status" value="1"/>
</dbReference>
<evidence type="ECO:0000256" key="5">
    <source>
        <dbReference type="ARBA" id="ARBA00023027"/>
    </source>
</evidence>
<dbReference type="Gene3D" id="1.20.1090.10">
    <property type="entry name" value="Dehydroquinate synthase-like - alpha domain"/>
    <property type="match status" value="1"/>
</dbReference>
<comment type="catalytic activity">
    <reaction evidence="6 7">
        <text>D-mannitol 1-phosphate + NAD(+) = beta-D-fructose 6-phosphate + NADH + H(+)</text>
        <dbReference type="Rhea" id="RHEA:19661"/>
        <dbReference type="ChEBI" id="CHEBI:15378"/>
        <dbReference type="ChEBI" id="CHEBI:57540"/>
        <dbReference type="ChEBI" id="CHEBI:57634"/>
        <dbReference type="ChEBI" id="CHEBI:57945"/>
        <dbReference type="ChEBI" id="CHEBI:61381"/>
        <dbReference type="EC" id="1.1.1.17"/>
    </reaction>
</comment>
<feature type="domain" description="Mannitol dehydrogenase C-terminal" evidence="10">
    <location>
        <begin position="537"/>
        <end position="713"/>
    </location>
</feature>
<name>A0A964RJR0_9CLOT</name>
<dbReference type="Gene3D" id="3.40.50.1970">
    <property type="match status" value="1"/>
</dbReference>
<dbReference type="GO" id="GO:1990362">
    <property type="term" value="F:butanol dehydrogenase (NAD+) activity"/>
    <property type="evidence" value="ECO:0007669"/>
    <property type="project" value="InterPro"/>
</dbReference>
<dbReference type="SUPFAM" id="SSF48179">
    <property type="entry name" value="6-phosphogluconate dehydrogenase C-terminal domain-like"/>
    <property type="match status" value="1"/>
</dbReference>
<dbReference type="GO" id="GO:1990002">
    <property type="term" value="F:methylglyoxal reductase (NADPH) (acetol producing) activity"/>
    <property type="evidence" value="ECO:0007669"/>
    <property type="project" value="TreeGrafter"/>
</dbReference>
<dbReference type="PANTHER" id="PTHR43633:SF1">
    <property type="entry name" value="ALCOHOL DEHYDROGENASE YQHD"/>
    <property type="match status" value="1"/>
</dbReference>
<dbReference type="AlphaFoldDB" id="A0A964RJR0"/>
<dbReference type="Proteomes" id="UP000656077">
    <property type="component" value="Unassembled WGS sequence"/>
</dbReference>
<organism evidence="11 12">
    <name type="scientific">Clostridium chromiireducens</name>
    <dbReference type="NCBI Taxonomy" id="225345"/>
    <lineage>
        <taxon>Bacteria</taxon>
        <taxon>Bacillati</taxon>
        <taxon>Bacillota</taxon>
        <taxon>Clostridia</taxon>
        <taxon>Eubacteriales</taxon>
        <taxon>Clostridiaceae</taxon>
        <taxon>Clostridium</taxon>
    </lineage>
</organism>
<accession>A0A964RJR0</accession>
<evidence type="ECO:0000256" key="3">
    <source>
        <dbReference type="ARBA" id="ARBA00016219"/>
    </source>
</evidence>
<dbReference type="Pfam" id="PF08125">
    <property type="entry name" value="Mannitol_dh_C"/>
    <property type="match status" value="1"/>
</dbReference>
<dbReference type="NCBIfam" id="NF002652">
    <property type="entry name" value="PRK02318.2-5"/>
    <property type="match status" value="1"/>
</dbReference>